<keyword evidence="7" id="KW-1185">Reference proteome</keyword>
<evidence type="ECO:0000256" key="4">
    <source>
        <dbReference type="ARBA" id="ARBA00023136"/>
    </source>
</evidence>
<evidence type="ECO:0000256" key="1">
    <source>
        <dbReference type="ARBA" id="ARBA00004442"/>
    </source>
</evidence>
<dbReference type="AlphaFoldDB" id="A0A2A5JQM5"/>
<evidence type="ECO:0008006" key="8">
    <source>
        <dbReference type="Google" id="ProtNLM"/>
    </source>
</evidence>
<evidence type="ECO:0000256" key="2">
    <source>
        <dbReference type="ARBA" id="ARBA00005722"/>
    </source>
</evidence>
<evidence type="ECO:0000256" key="3">
    <source>
        <dbReference type="ARBA" id="ARBA00022729"/>
    </source>
</evidence>
<dbReference type="EMBL" id="NKHF01000045">
    <property type="protein sequence ID" value="PCK31774.1"/>
    <property type="molecule type" value="Genomic_DNA"/>
</dbReference>
<organism evidence="6 7">
    <name type="scientific">Pseudoalteromonas piscicida</name>
    <dbReference type="NCBI Taxonomy" id="43662"/>
    <lineage>
        <taxon>Bacteria</taxon>
        <taxon>Pseudomonadati</taxon>
        <taxon>Pseudomonadota</taxon>
        <taxon>Gammaproteobacteria</taxon>
        <taxon>Alteromonadales</taxon>
        <taxon>Pseudoalteromonadaceae</taxon>
        <taxon>Pseudoalteromonas</taxon>
    </lineage>
</organism>
<keyword evidence="5" id="KW-0998">Cell outer membrane</keyword>
<dbReference type="GO" id="GO:0009279">
    <property type="term" value="C:cell outer membrane"/>
    <property type="evidence" value="ECO:0007669"/>
    <property type="project" value="UniProtKB-SubCell"/>
</dbReference>
<comment type="subcellular location">
    <subcellularLocation>
        <location evidence="1">Cell outer membrane</location>
    </subcellularLocation>
</comment>
<name>A0A2A5JQM5_PSEO7</name>
<accession>A0A2A5JQM5</accession>
<dbReference type="Proteomes" id="UP000228621">
    <property type="component" value="Unassembled WGS sequence"/>
</dbReference>
<dbReference type="OrthoDB" id="8562138at2"/>
<dbReference type="InterPro" id="IPR010583">
    <property type="entry name" value="MipA"/>
</dbReference>
<comment type="similarity">
    <text evidence="2">Belongs to the MipA/OmpV family.</text>
</comment>
<reference evidence="7" key="1">
    <citation type="journal article" date="2019" name="Genome Announc.">
        <title>Draft Genome Sequence of Pseudoalteromonas piscicida Strain 36Y ROTHPW, an Hypersaline Seawater Isolate from the South Coast of Sonora, Mexico.</title>
        <authorList>
            <person name="Sanchez-Diaz R."/>
            <person name="Molina-Garza Z.J."/>
            <person name="Cruz-Suarez L.E."/>
            <person name="Selvin J."/>
            <person name="Kiran G.S."/>
            <person name="Ibarra-Gamez J.C."/>
            <person name="Gomez-Gil B."/>
            <person name="Galaviz-Silva L."/>
        </authorList>
    </citation>
    <scope>NUCLEOTIDE SEQUENCE [LARGE SCALE GENOMIC DNA]</scope>
    <source>
        <strain evidence="7">36Y_RITHPW</strain>
    </source>
</reference>
<evidence type="ECO:0000313" key="6">
    <source>
        <dbReference type="EMBL" id="PCK31774.1"/>
    </source>
</evidence>
<sequence length="271" mass="31022">MKKLLIIISLLLPFYGICDEQDDDLDDEFAWQLSVGAFYVDMTMPALIGTDSTFRHGTFLVDAKVEYKNFYLNTHSGDFFGGSDVGYQIVNNGEWGIDAIYGSYMLPFSERGYHDGDEVVPELRGINKREQDNSLGFSYYRHVGEFLAVAEVVYDVFGDTNGWVFHLEATRNFELRNWDLWLNFGANYYSSNFHNYFYGVSQSEINQYLTPYEPGASASAFIQMQLNYPIAEDWVFSSGASWLVGSQDTLDSPLVRSRHARVFFTGVKYVF</sequence>
<keyword evidence="3" id="KW-0732">Signal</keyword>
<evidence type="ECO:0000313" key="7">
    <source>
        <dbReference type="Proteomes" id="UP000228621"/>
    </source>
</evidence>
<gene>
    <name evidence="6" type="ORF">CEX98_10695</name>
</gene>
<evidence type="ECO:0000256" key="5">
    <source>
        <dbReference type="ARBA" id="ARBA00023237"/>
    </source>
</evidence>
<dbReference type="RefSeq" id="WP_099642065.1">
    <property type="nucleotide sequence ID" value="NZ_JAQPZX010000013.1"/>
</dbReference>
<dbReference type="Pfam" id="PF06629">
    <property type="entry name" value="MipA"/>
    <property type="match status" value="1"/>
</dbReference>
<dbReference type="PANTHER" id="PTHR38776">
    <property type="entry name" value="MLTA-INTERACTING PROTEIN-RELATED"/>
    <property type="match status" value="1"/>
</dbReference>
<comment type="caution">
    <text evidence="6">The sequence shown here is derived from an EMBL/GenBank/DDBJ whole genome shotgun (WGS) entry which is preliminary data.</text>
</comment>
<keyword evidence="4" id="KW-0472">Membrane</keyword>
<proteinExistence type="inferred from homology"/>
<protein>
    <recommendedName>
        <fullName evidence="8">MipA/OmpV family protein</fullName>
    </recommendedName>
</protein>
<dbReference type="PANTHER" id="PTHR38776:SF1">
    <property type="entry name" value="MLTA-INTERACTING PROTEIN-RELATED"/>
    <property type="match status" value="1"/>
</dbReference>